<evidence type="ECO:0000313" key="10">
    <source>
        <dbReference type="Proteomes" id="UP000007881"/>
    </source>
</evidence>
<evidence type="ECO:0000256" key="4">
    <source>
        <dbReference type="ARBA" id="ARBA00022801"/>
    </source>
</evidence>
<dbReference type="AlphaFoldDB" id="I0IE15"/>
<dbReference type="STRING" id="1142394.PSMK_13440"/>
<dbReference type="InterPro" id="IPR002716">
    <property type="entry name" value="PIN_dom"/>
</dbReference>
<feature type="compositionally biased region" description="Low complexity" evidence="6">
    <location>
        <begin position="374"/>
        <end position="383"/>
    </location>
</feature>
<dbReference type="KEGG" id="phm:PSMK_13440"/>
<comment type="cofactor">
    <cofactor evidence="1">
        <name>Mg(2+)</name>
        <dbReference type="ChEBI" id="CHEBI:18420"/>
    </cofactor>
</comment>
<feature type="transmembrane region" description="Helical" evidence="7">
    <location>
        <begin position="70"/>
        <end position="96"/>
    </location>
</feature>
<dbReference type="PANTHER" id="PTHR11603:SF147">
    <property type="entry name" value="MEMBRANE PROTEIN"/>
    <property type="match status" value="1"/>
</dbReference>
<keyword evidence="2" id="KW-0808">Transferase</keyword>
<dbReference type="eggNOG" id="COG4956">
    <property type="taxonomic scope" value="Bacteria"/>
</dbReference>
<keyword evidence="7" id="KW-1133">Transmembrane helix</keyword>
<dbReference type="PANTHER" id="PTHR11603">
    <property type="entry name" value="AAA FAMILY ATPASE"/>
    <property type="match status" value="1"/>
</dbReference>
<evidence type="ECO:0000256" key="6">
    <source>
        <dbReference type="SAM" id="MobiDB-lite"/>
    </source>
</evidence>
<dbReference type="Gene3D" id="3.40.50.1010">
    <property type="entry name" value="5'-nuclease"/>
    <property type="match status" value="1"/>
</dbReference>
<evidence type="ECO:0000256" key="7">
    <source>
        <dbReference type="SAM" id="Phobius"/>
    </source>
</evidence>
<dbReference type="InterPro" id="IPR002792">
    <property type="entry name" value="TRAM_dom"/>
</dbReference>
<reference evidence="9 10" key="1">
    <citation type="submission" date="2012-02" db="EMBL/GenBank/DDBJ databases">
        <title>Complete genome sequence of Phycisphaera mikurensis NBRC 102666.</title>
        <authorList>
            <person name="Ankai A."/>
            <person name="Hosoyama A."/>
            <person name="Terui Y."/>
            <person name="Sekine M."/>
            <person name="Fukai R."/>
            <person name="Kato Y."/>
            <person name="Nakamura S."/>
            <person name="Yamada-Narita S."/>
            <person name="Kawakoshi A."/>
            <person name="Fukunaga Y."/>
            <person name="Yamazaki S."/>
            <person name="Fujita N."/>
        </authorList>
    </citation>
    <scope>NUCLEOTIDE SEQUENCE [LARGE SCALE GENOMIC DNA]</scope>
    <source>
        <strain evidence="10">NBRC 102666 / KCTC 22515 / FYK2301M01</strain>
    </source>
</reference>
<dbReference type="CDD" id="cd09877">
    <property type="entry name" value="PIN_YacL-like"/>
    <property type="match status" value="1"/>
</dbReference>
<organism evidence="9 10">
    <name type="scientific">Phycisphaera mikurensis (strain NBRC 102666 / KCTC 22515 / FYK2301M01)</name>
    <dbReference type="NCBI Taxonomy" id="1142394"/>
    <lineage>
        <taxon>Bacteria</taxon>
        <taxon>Pseudomonadati</taxon>
        <taxon>Planctomycetota</taxon>
        <taxon>Phycisphaerae</taxon>
        <taxon>Phycisphaerales</taxon>
        <taxon>Phycisphaeraceae</taxon>
        <taxon>Phycisphaera</taxon>
    </lineage>
</organism>
<dbReference type="GO" id="GO:0004518">
    <property type="term" value="F:nuclease activity"/>
    <property type="evidence" value="ECO:0007669"/>
    <property type="project" value="UniProtKB-KW"/>
</dbReference>
<feature type="transmembrane region" description="Helical" evidence="7">
    <location>
        <begin position="34"/>
        <end position="58"/>
    </location>
</feature>
<dbReference type="PROSITE" id="PS50926">
    <property type="entry name" value="TRAM"/>
    <property type="match status" value="1"/>
</dbReference>
<feature type="domain" description="TRAM" evidence="8">
    <location>
        <begin position="283"/>
        <end position="344"/>
    </location>
</feature>
<evidence type="ECO:0000256" key="1">
    <source>
        <dbReference type="ARBA" id="ARBA00001946"/>
    </source>
</evidence>
<feature type="region of interest" description="Disordered" evidence="6">
    <location>
        <begin position="350"/>
        <end position="398"/>
    </location>
</feature>
<keyword evidence="5" id="KW-0460">Magnesium</keyword>
<evidence type="ECO:0000256" key="2">
    <source>
        <dbReference type="ARBA" id="ARBA00022679"/>
    </source>
</evidence>
<dbReference type="InterPro" id="IPR029060">
    <property type="entry name" value="PIN-like_dom_sf"/>
</dbReference>
<dbReference type="InterPro" id="IPR052041">
    <property type="entry name" value="Nucleic_acid_metab_PIN/TRAM"/>
</dbReference>
<gene>
    <name evidence="9" type="ordered locus">PSMK_13440</name>
</gene>
<dbReference type="HOGENOM" id="CLU_050839_0_1_0"/>
<dbReference type="EMBL" id="AP012338">
    <property type="protein sequence ID" value="BAM03503.1"/>
    <property type="molecule type" value="Genomic_DNA"/>
</dbReference>
<dbReference type="RefSeq" id="WP_014436722.1">
    <property type="nucleotide sequence ID" value="NC_017080.1"/>
</dbReference>
<keyword evidence="7" id="KW-0812">Transmembrane</keyword>
<dbReference type="Pfam" id="PF01850">
    <property type="entry name" value="PIN"/>
    <property type="match status" value="1"/>
</dbReference>
<keyword evidence="7" id="KW-0472">Membrane</keyword>
<dbReference type="SUPFAM" id="SSF88723">
    <property type="entry name" value="PIN domain-like"/>
    <property type="match status" value="1"/>
</dbReference>
<protein>
    <recommendedName>
        <fullName evidence="8">TRAM domain-containing protein</fullName>
    </recommendedName>
</protein>
<name>I0IE15_PHYMF</name>
<keyword evidence="4" id="KW-0378">Hydrolase</keyword>
<evidence type="ECO:0000256" key="3">
    <source>
        <dbReference type="ARBA" id="ARBA00022722"/>
    </source>
</evidence>
<evidence type="ECO:0000313" key="9">
    <source>
        <dbReference type="EMBL" id="BAM03503.1"/>
    </source>
</evidence>
<dbReference type="GO" id="GO:0016787">
    <property type="term" value="F:hydrolase activity"/>
    <property type="evidence" value="ECO:0007669"/>
    <property type="project" value="UniProtKB-KW"/>
</dbReference>
<keyword evidence="10" id="KW-1185">Reference proteome</keyword>
<feature type="transmembrane region" description="Helical" evidence="7">
    <location>
        <begin position="108"/>
        <end position="129"/>
    </location>
</feature>
<keyword evidence="3" id="KW-0540">Nuclease</keyword>
<proteinExistence type="predicted"/>
<dbReference type="SMART" id="SM00670">
    <property type="entry name" value="PINc"/>
    <property type="match status" value="1"/>
</dbReference>
<accession>I0IE15</accession>
<evidence type="ECO:0000259" key="8">
    <source>
        <dbReference type="PROSITE" id="PS50926"/>
    </source>
</evidence>
<dbReference type="GO" id="GO:0016740">
    <property type="term" value="F:transferase activity"/>
    <property type="evidence" value="ECO:0007669"/>
    <property type="project" value="UniProtKB-KW"/>
</dbReference>
<evidence type="ECO:0000256" key="5">
    <source>
        <dbReference type="ARBA" id="ARBA00022842"/>
    </source>
</evidence>
<sequence>MILYVLRGAFLILVAAVITLYANSEFQQLAGLTFIGVSSIIAGVVAVAAGVIALDVWIREKRLSAISGVFLGLLAGLLAAYALSFVVDLIGVYGAPESGPRREAFFDLLQGLKVVIGLVTCYIAMSLVLQTKDDFRFVIPYVEFAKEIRGSRPTLLDTSVIVDGRVLDIADTKVMQGAIVVPRFVLDELQKISDASDKLKRARGRRGLDRLQKLRDHPDLEVRIDDTPDREAADAGVDARLIAAARRMRGRLMTNDFNLAKVAKLRGVDVINLNDLARALRPVLLPGEQVQVRPVKLGEGAGQGVGYLEDGTMVVVDGGRDRLHELVEATVTSALQTSAGRMIFATLHEGPGVGDSMAGLPRPGTKKKPPPDPGDSTPGAQPPRGRDGSRPSRRNPRR</sequence>
<dbReference type="OrthoDB" id="9780734at2"/>
<dbReference type="Proteomes" id="UP000007881">
    <property type="component" value="Chromosome"/>
</dbReference>